<feature type="domain" description="MacB-like periplasmic core" evidence="9">
    <location>
        <begin position="18"/>
        <end position="238"/>
    </location>
</feature>
<dbReference type="InterPro" id="IPR050250">
    <property type="entry name" value="Macrolide_Exporter_MacB"/>
</dbReference>
<reference evidence="10 11" key="1">
    <citation type="submission" date="2020-08" db="EMBL/GenBank/DDBJ databases">
        <title>Bridging the membrane lipid divide: bacteria of the FCB group superphylum have the potential to synthesize archaeal ether lipids.</title>
        <authorList>
            <person name="Villanueva L."/>
            <person name="Von Meijenfeldt F.A.B."/>
            <person name="Westbye A.B."/>
            <person name="Yadav S."/>
            <person name="Hopmans E.C."/>
            <person name="Dutilh B.E."/>
            <person name="Sinninghe Damste J.S."/>
        </authorList>
    </citation>
    <scope>NUCLEOTIDE SEQUENCE [LARGE SCALE GENOMIC DNA]</scope>
    <source>
        <strain evidence="10">NIOZ-UU47</strain>
    </source>
</reference>
<evidence type="ECO:0000256" key="2">
    <source>
        <dbReference type="ARBA" id="ARBA00022475"/>
    </source>
</evidence>
<keyword evidence="2" id="KW-1003">Cell membrane</keyword>
<dbReference type="PANTHER" id="PTHR30572">
    <property type="entry name" value="MEMBRANE COMPONENT OF TRANSPORTER-RELATED"/>
    <property type="match status" value="1"/>
</dbReference>
<keyword evidence="4 7" id="KW-1133">Transmembrane helix</keyword>
<keyword evidence="5 7" id="KW-0472">Membrane</keyword>
<evidence type="ECO:0000313" key="11">
    <source>
        <dbReference type="Proteomes" id="UP000614424"/>
    </source>
</evidence>
<evidence type="ECO:0000256" key="3">
    <source>
        <dbReference type="ARBA" id="ARBA00022692"/>
    </source>
</evidence>
<feature type="transmembrane region" description="Helical" evidence="7">
    <location>
        <begin position="268"/>
        <end position="285"/>
    </location>
</feature>
<dbReference type="GO" id="GO:0005886">
    <property type="term" value="C:plasma membrane"/>
    <property type="evidence" value="ECO:0007669"/>
    <property type="project" value="UniProtKB-SubCell"/>
</dbReference>
<feature type="transmembrane region" description="Helical" evidence="7">
    <location>
        <begin position="320"/>
        <end position="342"/>
    </location>
</feature>
<feature type="domain" description="ABC3 transporter permease C-terminal" evidence="8">
    <location>
        <begin position="271"/>
        <end position="356"/>
    </location>
</feature>
<organism evidence="10 11">
    <name type="scientific">Candidatus Desulfobia pelagia</name>
    <dbReference type="NCBI Taxonomy" id="2841692"/>
    <lineage>
        <taxon>Bacteria</taxon>
        <taxon>Pseudomonadati</taxon>
        <taxon>Thermodesulfobacteriota</taxon>
        <taxon>Desulfobulbia</taxon>
        <taxon>Desulfobulbales</taxon>
        <taxon>Desulfobulbaceae</taxon>
        <taxon>Candidatus Desulfobia</taxon>
    </lineage>
</organism>
<dbReference type="AlphaFoldDB" id="A0A8J6TGA6"/>
<evidence type="ECO:0000256" key="5">
    <source>
        <dbReference type="ARBA" id="ARBA00023136"/>
    </source>
</evidence>
<proteinExistence type="inferred from homology"/>
<evidence type="ECO:0000256" key="6">
    <source>
        <dbReference type="ARBA" id="ARBA00038076"/>
    </source>
</evidence>
<comment type="caution">
    <text evidence="10">The sequence shown here is derived from an EMBL/GenBank/DDBJ whole genome shotgun (WGS) entry which is preliminary data.</text>
</comment>
<dbReference type="Pfam" id="PF02687">
    <property type="entry name" value="FtsX"/>
    <property type="match status" value="1"/>
</dbReference>
<dbReference type="Pfam" id="PF12704">
    <property type="entry name" value="MacB_PCD"/>
    <property type="match status" value="1"/>
</dbReference>
<feature type="transmembrane region" description="Helical" evidence="7">
    <location>
        <begin position="20"/>
        <end position="39"/>
    </location>
</feature>
<feature type="transmembrane region" description="Helical" evidence="7">
    <location>
        <begin position="383"/>
        <end position="407"/>
    </location>
</feature>
<sequence length="418" mass="44546">MINTHYLYSELVHRKRRSLINLLLVAAALAVMIFVGQLTESLQQAFQAPLVDIGASLTVQKSGDVPETMNGLVLPCSVAPISNDHIRRINSIPGVQAISEAVLLWDFQADSFQIVVGFDPDDTAGPALLQGALASGRFLKIGDTGKAMADLTWAVTHEIEPGHILKIAGRDFEIIGIVDSSQISQIATAQVYIPLAEAKTIASGSASINAVHHFGQDDANLLFIKADRDKIEEIATGIKAIAGKKTVVSTPDSFKEMLGSLFSLTSRFSILISGMTLIASLLLVARTTAAGVRERTVEIGAMKAIGWTGRNIINQLAAESFVVIAFGTMLGICLALLGAWLVSFQSIAIPIPWDMAPTPHFLPGGEEQLSRDVRLTMSSPIKLIGVGAVSALVIGLTALITAGRAIIRLKPSEVLRNE</sequence>
<accession>A0A8J6TGA6</accession>
<evidence type="ECO:0000256" key="7">
    <source>
        <dbReference type="SAM" id="Phobius"/>
    </source>
</evidence>
<evidence type="ECO:0000259" key="8">
    <source>
        <dbReference type="Pfam" id="PF02687"/>
    </source>
</evidence>
<comment type="subcellular location">
    <subcellularLocation>
        <location evidence="1">Cell membrane</location>
        <topology evidence="1">Multi-pass membrane protein</topology>
    </subcellularLocation>
</comment>
<evidence type="ECO:0000256" key="1">
    <source>
        <dbReference type="ARBA" id="ARBA00004651"/>
    </source>
</evidence>
<dbReference type="PANTHER" id="PTHR30572:SF4">
    <property type="entry name" value="ABC TRANSPORTER PERMEASE YTRF"/>
    <property type="match status" value="1"/>
</dbReference>
<dbReference type="InterPro" id="IPR003838">
    <property type="entry name" value="ABC3_permease_C"/>
</dbReference>
<dbReference type="EMBL" id="JACNJZ010000167">
    <property type="protein sequence ID" value="MBC8318503.1"/>
    <property type="molecule type" value="Genomic_DNA"/>
</dbReference>
<gene>
    <name evidence="10" type="ORF">H8E41_11400</name>
</gene>
<protein>
    <submittedName>
        <fullName evidence="10">ABC transporter permease</fullName>
    </submittedName>
</protein>
<dbReference type="Proteomes" id="UP000614424">
    <property type="component" value="Unassembled WGS sequence"/>
</dbReference>
<keyword evidence="3 7" id="KW-0812">Transmembrane</keyword>
<evidence type="ECO:0000256" key="4">
    <source>
        <dbReference type="ARBA" id="ARBA00022989"/>
    </source>
</evidence>
<dbReference type="InterPro" id="IPR025857">
    <property type="entry name" value="MacB_PCD"/>
</dbReference>
<evidence type="ECO:0000313" key="10">
    <source>
        <dbReference type="EMBL" id="MBC8318503.1"/>
    </source>
</evidence>
<evidence type="ECO:0000259" key="9">
    <source>
        <dbReference type="Pfam" id="PF12704"/>
    </source>
</evidence>
<dbReference type="GO" id="GO:0022857">
    <property type="term" value="F:transmembrane transporter activity"/>
    <property type="evidence" value="ECO:0007669"/>
    <property type="project" value="TreeGrafter"/>
</dbReference>
<name>A0A8J6TGA6_9BACT</name>
<comment type="similarity">
    <text evidence="6">Belongs to the ABC-4 integral membrane protein family.</text>
</comment>